<dbReference type="Pfam" id="PF01470">
    <property type="entry name" value="Peptidase_C15"/>
    <property type="match status" value="1"/>
</dbReference>
<keyword evidence="3 7" id="KW-0378">Hydrolase</keyword>
<dbReference type="InterPro" id="IPR036440">
    <property type="entry name" value="Peptidase_C15-like_sf"/>
</dbReference>
<feature type="compositionally biased region" description="Basic and acidic residues" evidence="5">
    <location>
        <begin position="1281"/>
        <end position="1291"/>
    </location>
</feature>
<feature type="region of interest" description="Disordered" evidence="5">
    <location>
        <begin position="86"/>
        <end position="153"/>
    </location>
</feature>
<feature type="region of interest" description="Disordered" evidence="5">
    <location>
        <begin position="393"/>
        <end position="415"/>
    </location>
</feature>
<feature type="compositionally biased region" description="Polar residues" evidence="5">
    <location>
        <begin position="403"/>
        <end position="415"/>
    </location>
</feature>
<reference evidence="8" key="1">
    <citation type="journal article" date="2012" name="PLoS Pathog.">
        <title>Comparative genomics of the apicomplexan parasites Toxoplasma gondii and Neospora caninum: Coccidia differing in host range and transmission strategy.</title>
        <authorList>
            <person name="Reid A.J."/>
            <person name="Vermont S.J."/>
            <person name="Cotton J.A."/>
            <person name="Harris D."/>
            <person name="Hill-Cawthorne G.A."/>
            <person name="Konen-Waisman S."/>
            <person name="Latham S.M."/>
            <person name="Mourier T."/>
            <person name="Norton R."/>
            <person name="Quail M.A."/>
            <person name="Sanders M."/>
            <person name="Shanmugam D."/>
            <person name="Sohal A."/>
            <person name="Wasmuth J.D."/>
            <person name="Brunk B."/>
            <person name="Grigg M.E."/>
            <person name="Howard J.C."/>
            <person name="Parkinson J."/>
            <person name="Roos D.S."/>
            <person name="Trees A.J."/>
            <person name="Berriman M."/>
            <person name="Pain A."/>
            <person name="Wastling J.M."/>
        </authorList>
    </citation>
    <scope>NUCLEOTIDE SEQUENCE [LARGE SCALE GENOMIC DNA]</scope>
    <source>
        <strain evidence="8">Liverpool</strain>
    </source>
</reference>
<feature type="region of interest" description="Disordered" evidence="5">
    <location>
        <begin position="581"/>
        <end position="600"/>
    </location>
</feature>
<evidence type="ECO:0000256" key="2">
    <source>
        <dbReference type="ARBA" id="ARBA00022670"/>
    </source>
</evidence>
<dbReference type="GO" id="GO:0006508">
    <property type="term" value="P:proteolysis"/>
    <property type="evidence" value="ECO:0007669"/>
    <property type="project" value="UniProtKB-KW"/>
</dbReference>
<comment type="similarity">
    <text evidence="1">Belongs to the peptidase C15 family.</text>
</comment>
<evidence type="ECO:0000256" key="3">
    <source>
        <dbReference type="ARBA" id="ARBA00022801"/>
    </source>
</evidence>
<feature type="region of interest" description="Disordered" evidence="5">
    <location>
        <begin position="813"/>
        <end position="847"/>
    </location>
</feature>
<keyword evidence="4" id="KW-0788">Thiol protease</keyword>
<accession>F0VJU8</accession>
<dbReference type="SMART" id="SM00298">
    <property type="entry name" value="CHROMO"/>
    <property type="match status" value="1"/>
</dbReference>
<evidence type="ECO:0000259" key="6">
    <source>
        <dbReference type="PROSITE" id="PS50013"/>
    </source>
</evidence>
<dbReference type="OrthoDB" id="354663at2759"/>
<feature type="compositionally biased region" description="Acidic residues" evidence="5">
    <location>
        <begin position="914"/>
        <end position="929"/>
    </location>
</feature>
<dbReference type="VEuPathDB" id="ToxoDB:NCLIV_037920"/>
<dbReference type="InterPro" id="IPR000953">
    <property type="entry name" value="Chromo/chromo_shadow_dom"/>
</dbReference>
<dbReference type="SUPFAM" id="SSF53182">
    <property type="entry name" value="Pyrrolidone carboxyl peptidase (pyroglutamate aminopeptidase)"/>
    <property type="match status" value="2"/>
</dbReference>
<dbReference type="Pfam" id="PF00385">
    <property type="entry name" value="Chromo"/>
    <property type="match status" value="1"/>
</dbReference>
<feature type="region of interest" description="Disordered" evidence="5">
    <location>
        <begin position="904"/>
        <end position="1023"/>
    </location>
</feature>
<dbReference type="EMBL" id="FR823390">
    <property type="protein sequence ID" value="CBZ54009.1"/>
    <property type="molecule type" value="Genomic_DNA"/>
</dbReference>
<dbReference type="PANTHER" id="PTHR23402">
    <property type="entry name" value="PROTEASE FAMILY C15 PYROGLUTAMYL-PEPTIDASE I-RELATED"/>
    <property type="match status" value="1"/>
</dbReference>
<keyword evidence="2" id="KW-0645">Protease</keyword>
<dbReference type="OMA" id="SWQVSFL"/>
<dbReference type="Gene3D" id="2.40.50.40">
    <property type="match status" value="1"/>
</dbReference>
<dbReference type="EC" id="3.4.19.3" evidence="7"/>
<feature type="compositionally biased region" description="Basic residues" evidence="5">
    <location>
        <begin position="939"/>
        <end position="964"/>
    </location>
</feature>
<feature type="compositionally biased region" description="Basic residues" evidence="5">
    <location>
        <begin position="819"/>
        <end position="828"/>
    </location>
</feature>
<keyword evidence="8" id="KW-1185">Reference proteome</keyword>
<dbReference type="Proteomes" id="UP000007494">
    <property type="component" value="Chromosome VIII"/>
</dbReference>
<dbReference type="PROSITE" id="PS50013">
    <property type="entry name" value="CHROMO_2"/>
    <property type="match status" value="1"/>
</dbReference>
<feature type="compositionally biased region" description="Acidic residues" evidence="5">
    <location>
        <begin position="968"/>
        <end position="1000"/>
    </location>
</feature>
<dbReference type="PANTHER" id="PTHR23402:SF1">
    <property type="entry name" value="PYROGLUTAMYL-PEPTIDASE I"/>
    <property type="match status" value="1"/>
</dbReference>
<dbReference type="SUPFAM" id="SSF54160">
    <property type="entry name" value="Chromo domain-like"/>
    <property type="match status" value="1"/>
</dbReference>
<dbReference type="Gene3D" id="3.40.630.20">
    <property type="entry name" value="Peptidase C15, pyroglutamyl peptidase I-like"/>
    <property type="match status" value="1"/>
</dbReference>
<sequence>MCGLERGAVQYQAKTQGEATGKAQARLRPSDYRFGDFVRFSSFLLVLLLLHCGHLQALGAGARHLGARVEAARSFWRGVDAARKRSRIRTRDSSKSPPSFLTLSPFPSKPASRLPGVHSDGHPLSFLQPPADVPRPFSGLPRAEERRKGTRPSLKTDVLATQRRLVSRLPPRHSVRRSHLLAARSVSDAYLTISPRASPHPNLSLKFTRDPTDRMPFRSLGAAQRPSAGGLELAVTDGEKERDGGAHASSSRSDKQDVPTTTAVPFFAFGESEPATFLADERETRAPEASPEPQRRVFPDLPTADIRSAMAHSLPQNENAPPRETLLSPRSRQSASATASSLPFAPSEERHPRATLLAYVTGFGPFGSVRKNPTACLVSHMERALLRAQDGEAGFEEQRMPSPYSSSEGSMRSGQPANAAEFGFFVQSGVSFEDLATSCAADDGAASSPKSGKQEGSIVGGSTRRNVADINSDGTGSPEALVAEISRSAKDGVFAADKARSQSGEETVITRAFTNPPPVHFISSGVRLCGAEILEAAAAAAKEAAPRIGAALRLNSSWTERQTRLRSLDVRDSARLQAFGAAQESGVKTPTVSPSAVAKNGIRDRLGKTLAEVESSETQRLGDTDSPVRMRGLPEAASPVQADTPMVEAAASEKNGSQGKPGDEHETEADEKRVVKKLAFHLGLNQAATAFELEKVAVNEADFCIPDQRGFRPEKARISDTGPDRLVTRLPLEEICTALQERGFPCKTSTYAGRFVCNYLYYQSLLENLGSDTEVLFVHVPPFSTIPYSWQVSFLLQLLDVIRRLPEAPLTTSADAARNKKQHARRTSKASGSSGGNPKVEKEPEYEVEDVVAYTEDRRGVARWKVRWKGYDSDEDTWETRANLRGSPAFWKQMDRLQREWRMAHKNDESSSAFEDEDEDDGRSEDDVADPTRPGKGQSKARRGAGRPPAGKRRRTHSSSKRGKASSEDENEEEHEGSEEAPGVEDADREQDSSGEDDELLPYPIIYGTDTEPPPHHLPDETVLTDGRLSVFRFKNVPLKPKSDAHLGDTPACEGLSPGRLPRTEREDGSGLPAKRERRSAETENVRLSGRPGGDAAGGEDSKTAPEAQPASAHGDAPSKGGNCVYVQYLVDGKYVYSLPFDRARLYCPQLLLTYLMARTTFKTSAAAEGRPSRGKTRQAYESCFVQENQENLAREANCLPSPERGSVTPASVEEVEVDNAVAEEKLYSDAAVLSRETTSSTGRKRDGGHVDEESERTDSGDESESHAEKAHTRQKAGNRFPEEATRRDSSETDGSEFASDGSDSGGSKSGQAKKDDAGGAVEYEYGALKRSPIFSCVAG</sequence>
<feature type="compositionally biased region" description="Low complexity" evidence="5">
    <location>
        <begin position="95"/>
        <end position="110"/>
    </location>
</feature>
<feature type="region of interest" description="Disordered" evidence="5">
    <location>
        <begin position="312"/>
        <end position="348"/>
    </location>
</feature>
<name>F0VJU8_NEOCL</name>
<feature type="domain" description="Chromo" evidence="6">
    <location>
        <begin position="846"/>
        <end position="909"/>
    </location>
</feature>
<feature type="region of interest" description="Disordered" evidence="5">
    <location>
        <begin position="1233"/>
        <end position="1319"/>
    </location>
</feature>
<dbReference type="InterPro" id="IPR016125">
    <property type="entry name" value="Peptidase_C15-like"/>
</dbReference>
<organism evidence="7 8">
    <name type="scientific">Neospora caninum (strain Liverpool)</name>
    <dbReference type="NCBI Taxonomy" id="572307"/>
    <lineage>
        <taxon>Eukaryota</taxon>
        <taxon>Sar</taxon>
        <taxon>Alveolata</taxon>
        <taxon>Apicomplexa</taxon>
        <taxon>Conoidasida</taxon>
        <taxon>Coccidia</taxon>
        <taxon>Eucoccidiorida</taxon>
        <taxon>Eimeriorina</taxon>
        <taxon>Sarcocystidae</taxon>
        <taxon>Neospora</taxon>
    </lineage>
</organism>
<proteinExistence type="inferred from homology"/>
<dbReference type="CDD" id="cd00024">
    <property type="entry name" value="CD_CSD"/>
    <property type="match status" value="1"/>
</dbReference>
<protein>
    <submittedName>
        <fullName evidence="7">Pyrrolidone-carboxylate peptidase,related</fullName>
        <ecNumber evidence="7">3.4.19.3</ecNumber>
    </submittedName>
</protein>
<feature type="compositionally biased region" description="Basic and acidic residues" evidence="5">
    <location>
        <begin position="207"/>
        <end position="216"/>
    </location>
</feature>
<gene>
    <name evidence="7" type="ORF">NCLIV_037920</name>
</gene>
<dbReference type="GeneID" id="13443735"/>
<feature type="region of interest" description="Disordered" evidence="5">
    <location>
        <begin position="610"/>
        <end position="670"/>
    </location>
</feature>
<dbReference type="eggNOG" id="KOG4755">
    <property type="taxonomic scope" value="Eukaryota"/>
</dbReference>
<feature type="region of interest" description="Disordered" evidence="5">
    <location>
        <begin position="441"/>
        <end position="478"/>
    </location>
</feature>
<evidence type="ECO:0000313" key="8">
    <source>
        <dbReference type="Proteomes" id="UP000007494"/>
    </source>
</evidence>
<feature type="compositionally biased region" description="Basic and acidic residues" evidence="5">
    <location>
        <begin position="1244"/>
        <end position="1272"/>
    </location>
</feature>
<dbReference type="InterPro" id="IPR016197">
    <property type="entry name" value="Chromo-like_dom_sf"/>
</dbReference>
<evidence type="ECO:0000256" key="1">
    <source>
        <dbReference type="ARBA" id="ARBA00006641"/>
    </source>
</evidence>
<evidence type="ECO:0000256" key="5">
    <source>
        <dbReference type="SAM" id="MobiDB-lite"/>
    </source>
</evidence>
<evidence type="ECO:0000313" key="7">
    <source>
        <dbReference type="EMBL" id="CBZ54009.1"/>
    </source>
</evidence>
<feature type="region of interest" description="Disordered" evidence="5">
    <location>
        <begin position="193"/>
        <end position="260"/>
    </location>
</feature>
<dbReference type="GO" id="GO:0016920">
    <property type="term" value="F:pyroglutamyl-peptidase activity"/>
    <property type="evidence" value="ECO:0007669"/>
    <property type="project" value="UniProtKB-EC"/>
</dbReference>
<feature type="region of interest" description="Disordered" evidence="5">
    <location>
        <begin position="1038"/>
        <end position="1118"/>
    </location>
</feature>
<dbReference type="InParanoid" id="F0VJU8"/>
<dbReference type="InterPro" id="IPR023780">
    <property type="entry name" value="Chromo_domain"/>
</dbReference>
<feature type="compositionally biased region" description="Low complexity" evidence="5">
    <location>
        <begin position="328"/>
        <end position="341"/>
    </location>
</feature>
<evidence type="ECO:0000256" key="4">
    <source>
        <dbReference type="ARBA" id="ARBA00022807"/>
    </source>
</evidence>
<dbReference type="RefSeq" id="XP_003884041.1">
    <property type="nucleotide sequence ID" value="XM_003883992.1"/>
</dbReference>